<evidence type="ECO:0000313" key="2">
    <source>
        <dbReference type="EMBL" id="BAB04753.1"/>
    </source>
</evidence>
<dbReference type="EMBL" id="BA000004">
    <property type="protein sequence ID" value="BAB04753.1"/>
    <property type="molecule type" value="Genomic_DNA"/>
</dbReference>
<dbReference type="Proteomes" id="UP000001258">
    <property type="component" value="Chromosome"/>
</dbReference>
<dbReference type="SMR" id="Q9KE24"/>
<evidence type="ECO:0000313" key="3">
    <source>
        <dbReference type="Proteomes" id="UP000001258"/>
    </source>
</evidence>
<proteinExistence type="predicted"/>
<dbReference type="HOGENOM" id="CLU_1188037_0_0_9"/>
<dbReference type="Pfam" id="PF02915">
    <property type="entry name" value="Rubrerythrin"/>
    <property type="match status" value="2"/>
</dbReference>
<dbReference type="eggNOG" id="COG1633">
    <property type="taxonomic scope" value="Bacteria"/>
</dbReference>
<dbReference type="STRING" id="272558.gene:10726928"/>
<dbReference type="AlphaFoldDB" id="Q9KE24"/>
<reference evidence="2 3" key="1">
    <citation type="journal article" date="2000" name="Nucleic Acids Res.">
        <title>Complete genome sequence of the alkaliphilic bacterium Bacillus halodurans and genomic sequence comparison with Bacillus subtilis.</title>
        <authorList>
            <person name="Takami H."/>
            <person name="Nakasone K."/>
            <person name="Takaki Y."/>
            <person name="Maeno G."/>
            <person name="Sasaki R."/>
            <person name="Masui N."/>
            <person name="Fuji F."/>
            <person name="Hirama C."/>
            <person name="Nakamura Y."/>
            <person name="Ogasawara N."/>
            <person name="Kuhara S."/>
            <person name="Horikoshi K."/>
        </authorList>
    </citation>
    <scope>NUCLEOTIDE SEQUENCE [LARGE SCALE GENOMIC DNA]</scope>
    <source>
        <strain evidence="3">ATCC BAA-125 / DSM 18197 / FERM 7344 / JCM 9153 / C-125</strain>
    </source>
</reference>
<dbReference type="Gene3D" id="1.20.120.660">
    <property type="entry name" value="IL-4 antagonist (De novo design) like domain"/>
    <property type="match status" value="1"/>
</dbReference>
<dbReference type="RefSeq" id="WP_010897204.1">
    <property type="nucleotide sequence ID" value="NC_002570.2"/>
</dbReference>
<dbReference type="GeneID" id="87596666"/>
<dbReference type="InterPro" id="IPR003251">
    <property type="entry name" value="Rr_diiron-bd_dom"/>
</dbReference>
<dbReference type="GO" id="GO:0016491">
    <property type="term" value="F:oxidoreductase activity"/>
    <property type="evidence" value="ECO:0007669"/>
    <property type="project" value="InterPro"/>
</dbReference>
<dbReference type="SUPFAM" id="SSF47240">
    <property type="entry name" value="Ferritin-like"/>
    <property type="match status" value="1"/>
</dbReference>
<feature type="domain" description="Rubrerythrin diiron-binding" evidence="1">
    <location>
        <begin position="69"/>
        <end position="132"/>
    </location>
</feature>
<dbReference type="PIR" id="B83779">
    <property type="entry name" value="B83779"/>
</dbReference>
<feature type="domain" description="Rubrerythrin diiron-binding" evidence="1">
    <location>
        <begin position="140"/>
        <end position="192"/>
    </location>
</feature>
<gene>
    <name evidence="2" type="ordered locus">BH1034</name>
</gene>
<keyword evidence="3" id="KW-1185">Reference proteome</keyword>
<name>Q9KE24_HALH5</name>
<dbReference type="InterPro" id="IPR009078">
    <property type="entry name" value="Ferritin-like_SF"/>
</dbReference>
<dbReference type="OrthoDB" id="573482at2"/>
<dbReference type="GO" id="GO:0046872">
    <property type="term" value="F:metal ion binding"/>
    <property type="evidence" value="ECO:0007669"/>
    <property type="project" value="InterPro"/>
</dbReference>
<accession>Q9KE24</accession>
<sequence>MYYPYWQLGGTPWYQPPVQQQAPPYFQLPPLYTGPYSSPYQTSLVPYLTRPLRTPETPQDRTRTIMRDLMTAIDGEHRAIQCYQQMAQHAPTKKEQQQIEEIITDEQRHLRTFSALYQQITEKQHEPTTDQKISHNYEKALAFAVEEEQKTVDFYLEVADHAPNLQIREAFQRAAKDEQNHAVWFLYFLTKRLTSKL</sequence>
<dbReference type="Gene3D" id="1.20.5.420">
    <property type="entry name" value="Immunoglobulin FC, subunit C"/>
    <property type="match status" value="1"/>
</dbReference>
<protein>
    <submittedName>
        <fullName evidence="2">BH1034 protein</fullName>
    </submittedName>
</protein>
<organism evidence="2 3">
    <name type="scientific">Halalkalibacterium halodurans (strain ATCC BAA-125 / DSM 18197 / FERM 7344 / JCM 9153 / C-125)</name>
    <name type="common">Bacillus halodurans</name>
    <dbReference type="NCBI Taxonomy" id="272558"/>
    <lineage>
        <taxon>Bacteria</taxon>
        <taxon>Bacillati</taxon>
        <taxon>Bacillota</taxon>
        <taxon>Bacilli</taxon>
        <taxon>Bacillales</taxon>
        <taxon>Bacillaceae</taxon>
        <taxon>Halalkalibacterium (ex Joshi et al. 2022)</taxon>
    </lineage>
</organism>
<dbReference type="KEGG" id="bha:BH1034"/>
<evidence type="ECO:0000259" key="1">
    <source>
        <dbReference type="Pfam" id="PF02915"/>
    </source>
</evidence>
<dbReference type="CDD" id="cd00657">
    <property type="entry name" value="Ferritin_like"/>
    <property type="match status" value="1"/>
</dbReference>